<keyword evidence="6 7" id="KW-0472">Membrane</keyword>
<keyword evidence="3" id="KW-1003">Cell membrane</keyword>
<gene>
    <name evidence="8" type="ORF">KDK67_08835</name>
</gene>
<feature type="transmembrane region" description="Helical" evidence="7">
    <location>
        <begin position="57"/>
        <end position="78"/>
    </location>
</feature>
<evidence type="ECO:0000313" key="9">
    <source>
        <dbReference type="Proteomes" id="UP001056766"/>
    </source>
</evidence>
<dbReference type="Gene3D" id="1.10.3730.20">
    <property type="match status" value="1"/>
</dbReference>
<evidence type="ECO:0000256" key="7">
    <source>
        <dbReference type="SAM" id="Phobius"/>
    </source>
</evidence>
<evidence type="ECO:0000256" key="4">
    <source>
        <dbReference type="ARBA" id="ARBA00022692"/>
    </source>
</evidence>
<dbReference type="InterPro" id="IPR037185">
    <property type="entry name" value="EmrE-like"/>
</dbReference>
<comment type="subcellular location">
    <subcellularLocation>
        <location evidence="1">Cell membrane</location>
        <topology evidence="1">Multi-pass membrane protein</topology>
    </subcellularLocation>
</comment>
<dbReference type="Pfam" id="PF00893">
    <property type="entry name" value="Multi_Drug_Res"/>
    <property type="match status" value="1"/>
</dbReference>
<dbReference type="InterPro" id="IPR000390">
    <property type="entry name" value="Small_drug/metabolite_transptr"/>
</dbReference>
<dbReference type="Proteomes" id="UP001056766">
    <property type="component" value="Unassembled WGS sequence"/>
</dbReference>
<evidence type="ECO:0000256" key="6">
    <source>
        <dbReference type="ARBA" id="ARBA00023136"/>
    </source>
</evidence>
<keyword evidence="5 7" id="KW-1133">Transmembrane helix</keyword>
<feature type="transmembrane region" description="Helical" evidence="7">
    <location>
        <begin position="29"/>
        <end position="50"/>
    </location>
</feature>
<protein>
    <submittedName>
        <fullName evidence="8">Multidrug efflux SMR transporter</fullName>
    </submittedName>
</protein>
<dbReference type="FunFam" id="1.10.3730.20:FF:000001">
    <property type="entry name" value="Quaternary ammonium compound resistance transporter SugE"/>
    <property type="match status" value="1"/>
</dbReference>
<dbReference type="InterPro" id="IPR045324">
    <property type="entry name" value="Small_multidrug_res"/>
</dbReference>
<reference evidence="8" key="1">
    <citation type="journal article" date="2021" name="mSystems">
        <title>Bacteria and Archaea Synergistically Convert Glycine Betaine to Biogenic Methane in the Formosa Cold Seep of the South China Sea.</title>
        <authorList>
            <person name="Li L."/>
            <person name="Zhang W."/>
            <person name="Zhang S."/>
            <person name="Song L."/>
            <person name="Sun Q."/>
            <person name="Zhang H."/>
            <person name="Xiang H."/>
            <person name="Dong X."/>
        </authorList>
    </citation>
    <scope>NUCLEOTIDE SEQUENCE</scope>
    <source>
        <strain evidence="8">LLY</strain>
    </source>
</reference>
<dbReference type="EMBL" id="JAGSOI010000035">
    <property type="protein sequence ID" value="MCM1987087.1"/>
    <property type="molecule type" value="Genomic_DNA"/>
</dbReference>
<evidence type="ECO:0000256" key="1">
    <source>
        <dbReference type="ARBA" id="ARBA00004651"/>
    </source>
</evidence>
<evidence type="ECO:0000256" key="2">
    <source>
        <dbReference type="ARBA" id="ARBA00022448"/>
    </source>
</evidence>
<sequence length="107" mass="11651">MSYSLLAISIFFEICGTVCMKISNGYSNIPASLMIFVFYGTSFSIFPFALKNIDVSLAYAIWSGVGTASMTLIGIYYFKEPATTIKMVSIFIVMVGVLGLNLSDKLA</sequence>
<dbReference type="SUPFAM" id="SSF103481">
    <property type="entry name" value="Multidrug resistance efflux transporter EmrE"/>
    <property type="match status" value="1"/>
</dbReference>
<organism evidence="8 9">
    <name type="scientific">Methanococcoides seepicolus</name>
    <dbReference type="NCBI Taxonomy" id="2828780"/>
    <lineage>
        <taxon>Archaea</taxon>
        <taxon>Methanobacteriati</taxon>
        <taxon>Methanobacteriota</taxon>
        <taxon>Stenosarchaea group</taxon>
        <taxon>Methanomicrobia</taxon>
        <taxon>Methanosarcinales</taxon>
        <taxon>Methanosarcinaceae</taxon>
        <taxon>Methanococcoides</taxon>
    </lineage>
</organism>
<proteinExistence type="predicted"/>
<keyword evidence="9" id="KW-1185">Reference proteome</keyword>
<keyword evidence="2" id="KW-0813">Transport</keyword>
<keyword evidence="4 7" id="KW-0812">Transmembrane</keyword>
<accession>A0A9E5DBQ1</accession>
<dbReference type="GO" id="GO:0005886">
    <property type="term" value="C:plasma membrane"/>
    <property type="evidence" value="ECO:0007669"/>
    <property type="project" value="UniProtKB-SubCell"/>
</dbReference>
<name>A0A9E5DBQ1_9EURY</name>
<dbReference type="AlphaFoldDB" id="A0A9E5DBQ1"/>
<reference evidence="8" key="2">
    <citation type="submission" date="2021-04" db="EMBL/GenBank/DDBJ databases">
        <authorList>
            <person name="Dong X."/>
        </authorList>
    </citation>
    <scope>NUCLEOTIDE SEQUENCE</scope>
    <source>
        <strain evidence="8">LLY</strain>
    </source>
</reference>
<evidence type="ECO:0000256" key="3">
    <source>
        <dbReference type="ARBA" id="ARBA00022475"/>
    </source>
</evidence>
<feature type="transmembrane region" description="Helical" evidence="7">
    <location>
        <begin position="84"/>
        <end position="102"/>
    </location>
</feature>
<dbReference type="GO" id="GO:0022857">
    <property type="term" value="F:transmembrane transporter activity"/>
    <property type="evidence" value="ECO:0007669"/>
    <property type="project" value="InterPro"/>
</dbReference>
<comment type="caution">
    <text evidence="8">The sequence shown here is derived from an EMBL/GenBank/DDBJ whole genome shotgun (WGS) entry which is preliminary data.</text>
</comment>
<dbReference type="PANTHER" id="PTHR30561:SF1">
    <property type="entry name" value="MULTIDRUG TRANSPORTER EMRE"/>
    <property type="match status" value="1"/>
</dbReference>
<evidence type="ECO:0000256" key="5">
    <source>
        <dbReference type="ARBA" id="ARBA00022989"/>
    </source>
</evidence>
<dbReference type="RefSeq" id="WP_250868433.1">
    <property type="nucleotide sequence ID" value="NZ_JAGSOI010000035.1"/>
</dbReference>
<dbReference type="PANTHER" id="PTHR30561">
    <property type="entry name" value="SMR FAMILY PROTON-DEPENDENT DRUG EFFLUX TRANSPORTER SUGE"/>
    <property type="match status" value="1"/>
</dbReference>
<evidence type="ECO:0000313" key="8">
    <source>
        <dbReference type="EMBL" id="MCM1987087.1"/>
    </source>
</evidence>